<dbReference type="RefSeq" id="WP_310325924.1">
    <property type="nucleotide sequence ID" value="NZ_JAVDXV010000002.1"/>
</dbReference>
<evidence type="ECO:0000313" key="1">
    <source>
        <dbReference type="EMBL" id="MDR7331987.1"/>
    </source>
</evidence>
<proteinExistence type="predicted"/>
<reference evidence="1 2" key="1">
    <citation type="submission" date="2023-07" db="EMBL/GenBank/DDBJ databases">
        <title>Sorghum-associated microbial communities from plants grown in Nebraska, USA.</title>
        <authorList>
            <person name="Schachtman D."/>
        </authorList>
    </citation>
    <scope>NUCLEOTIDE SEQUENCE [LARGE SCALE GENOMIC DNA]</scope>
    <source>
        <strain evidence="1 2">BE316</strain>
    </source>
</reference>
<name>A0ABU2A466_9BURK</name>
<dbReference type="EMBL" id="JAVDXV010000002">
    <property type="protein sequence ID" value="MDR7331987.1"/>
    <property type="molecule type" value="Genomic_DNA"/>
</dbReference>
<keyword evidence="2" id="KW-1185">Reference proteome</keyword>
<dbReference type="Proteomes" id="UP001180825">
    <property type="component" value="Unassembled WGS sequence"/>
</dbReference>
<protein>
    <recommendedName>
        <fullName evidence="3">DUF3077 domain-containing protein</fullName>
    </recommendedName>
</protein>
<comment type="caution">
    <text evidence="1">The sequence shown here is derived from an EMBL/GenBank/DDBJ whole genome shotgun (WGS) entry which is preliminary data.</text>
</comment>
<accession>A0ABU2A466</accession>
<evidence type="ECO:0000313" key="2">
    <source>
        <dbReference type="Proteomes" id="UP001180825"/>
    </source>
</evidence>
<gene>
    <name evidence="1" type="ORF">J2X21_001113</name>
</gene>
<organism evidence="1 2">
    <name type="scientific">Roseateles asaccharophilus</name>
    <dbReference type="NCBI Taxonomy" id="582607"/>
    <lineage>
        <taxon>Bacteria</taxon>
        <taxon>Pseudomonadati</taxon>
        <taxon>Pseudomonadota</taxon>
        <taxon>Betaproteobacteria</taxon>
        <taxon>Burkholderiales</taxon>
        <taxon>Sphaerotilaceae</taxon>
        <taxon>Roseateles</taxon>
    </lineage>
</organism>
<sequence>MPDLIDQASAVTAIHNAIRVTGPDAVVFNPAASPVDLLAYAQGQMTILSEMLLALQDADETALPYALRSVLELATAAVELAASRLLKEARHG</sequence>
<evidence type="ECO:0008006" key="3">
    <source>
        <dbReference type="Google" id="ProtNLM"/>
    </source>
</evidence>